<reference evidence="5 6" key="1">
    <citation type="submission" date="2022-12" db="EMBL/GenBank/DDBJ databases">
        <title>Chromosome-level genome of Tegillarca granosa.</title>
        <authorList>
            <person name="Kim J."/>
        </authorList>
    </citation>
    <scope>NUCLEOTIDE SEQUENCE [LARGE SCALE GENOMIC DNA]</scope>
    <source>
        <strain evidence="5">Teg-2019</strain>
        <tissue evidence="5">Adductor muscle</tissue>
    </source>
</reference>
<dbReference type="InterPro" id="IPR000001">
    <property type="entry name" value="Kringle"/>
</dbReference>
<dbReference type="EMBL" id="JARBDR010000328">
    <property type="protein sequence ID" value="KAJ8316405.1"/>
    <property type="molecule type" value="Genomic_DNA"/>
</dbReference>
<evidence type="ECO:0000313" key="5">
    <source>
        <dbReference type="EMBL" id="KAJ8316405.1"/>
    </source>
</evidence>
<dbReference type="Pfam" id="PF00051">
    <property type="entry name" value="Kringle"/>
    <property type="match status" value="2"/>
</dbReference>
<dbReference type="InterPro" id="IPR013806">
    <property type="entry name" value="Kringle-like"/>
</dbReference>
<dbReference type="PANTHER" id="PTHR24261">
    <property type="entry name" value="PLASMINOGEN-RELATED"/>
    <property type="match status" value="1"/>
</dbReference>
<organism evidence="5 6">
    <name type="scientific">Tegillarca granosa</name>
    <name type="common">Malaysian cockle</name>
    <name type="synonym">Anadara granosa</name>
    <dbReference type="NCBI Taxonomy" id="220873"/>
    <lineage>
        <taxon>Eukaryota</taxon>
        <taxon>Metazoa</taxon>
        <taxon>Spiralia</taxon>
        <taxon>Lophotrochozoa</taxon>
        <taxon>Mollusca</taxon>
        <taxon>Bivalvia</taxon>
        <taxon>Autobranchia</taxon>
        <taxon>Pteriomorphia</taxon>
        <taxon>Arcoida</taxon>
        <taxon>Arcoidea</taxon>
        <taxon>Arcidae</taxon>
        <taxon>Tegillarca</taxon>
    </lineage>
</organism>
<evidence type="ECO:0000256" key="1">
    <source>
        <dbReference type="ARBA" id="ARBA00022572"/>
    </source>
</evidence>
<dbReference type="PRINTS" id="PR00018">
    <property type="entry name" value="KRINGLE"/>
</dbReference>
<evidence type="ECO:0000256" key="3">
    <source>
        <dbReference type="PROSITE-ProRule" id="PRU00121"/>
    </source>
</evidence>
<keyword evidence="2" id="KW-1015">Disulfide bond</keyword>
<dbReference type="InterPro" id="IPR050759">
    <property type="entry name" value="Serine_protease_kringle"/>
</dbReference>
<proteinExistence type="predicted"/>
<evidence type="ECO:0000256" key="2">
    <source>
        <dbReference type="ARBA" id="ARBA00023157"/>
    </source>
</evidence>
<dbReference type="InterPro" id="IPR038178">
    <property type="entry name" value="Kringle_sf"/>
</dbReference>
<dbReference type="SUPFAM" id="SSF57440">
    <property type="entry name" value="Kringle-like"/>
    <property type="match status" value="2"/>
</dbReference>
<accession>A0ABQ9FJE1</accession>
<name>A0ABQ9FJE1_TEGGR</name>
<protein>
    <recommendedName>
        <fullName evidence="4">Kringle domain-containing protein</fullName>
    </recommendedName>
</protein>
<dbReference type="SMART" id="SM00130">
    <property type="entry name" value="KR"/>
    <property type="match status" value="2"/>
</dbReference>
<keyword evidence="1 3" id="KW-0420">Kringle</keyword>
<feature type="domain" description="Kringle" evidence="4">
    <location>
        <begin position="1"/>
        <end position="68"/>
    </location>
</feature>
<comment type="caution">
    <text evidence="5">The sequence shown here is derived from an EMBL/GenBank/DDBJ whole genome shotgun (WGS) entry which is preliminary data.</text>
</comment>
<dbReference type="Gene3D" id="2.40.20.10">
    <property type="entry name" value="Plasminogen Kringle 4"/>
    <property type="match status" value="2"/>
</dbReference>
<evidence type="ECO:0000259" key="4">
    <source>
        <dbReference type="PROSITE" id="PS50070"/>
    </source>
</evidence>
<comment type="caution">
    <text evidence="3">Lacks conserved residue(s) required for the propagation of feature annotation.</text>
</comment>
<dbReference type="PROSITE" id="PS50070">
    <property type="entry name" value="KRINGLE_2"/>
    <property type="match status" value="2"/>
</dbReference>
<gene>
    <name evidence="5" type="ORF">KUTeg_006419</name>
</gene>
<feature type="domain" description="Kringle" evidence="4">
    <location>
        <begin position="83"/>
        <end position="149"/>
    </location>
</feature>
<dbReference type="PANTHER" id="PTHR24261:SF7">
    <property type="entry name" value="KRINGLE DOMAIN-CONTAINING PROTEIN"/>
    <property type="match status" value="1"/>
</dbReference>
<dbReference type="CDD" id="cd00108">
    <property type="entry name" value="KR"/>
    <property type="match status" value="2"/>
</dbReference>
<dbReference type="Proteomes" id="UP001217089">
    <property type="component" value="Unassembled WGS sequence"/>
</dbReference>
<keyword evidence="6" id="KW-1185">Reference proteome</keyword>
<evidence type="ECO:0000313" key="6">
    <source>
        <dbReference type="Proteomes" id="UP001217089"/>
    </source>
</evidence>
<dbReference type="PROSITE" id="PS00021">
    <property type="entry name" value="KRINGLE_1"/>
    <property type="match status" value="1"/>
</dbReference>
<sequence>MGKEYRGTINITAMGIQCQQWSVTTPHSHSWNSEPSNYCRNPDNEHYGPWCYTTDPTVRWQYCDVPFCVYSKEAKECKTTTLGYEYYGIANTTITGRECQAWVLDTPHDHSNNELPGNECRNPDASPNGPWCYTTDVSSRWEYCNIPFC</sequence>
<dbReference type="InterPro" id="IPR018056">
    <property type="entry name" value="Kringle_CS"/>
</dbReference>